<dbReference type="SMART" id="SM00292">
    <property type="entry name" value="BRCT"/>
    <property type="match status" value="1"/>
</dbReference>
<gene>
    <name evidence="11 14" type="primary">ligA</name>
    <name evidence="14" type="ORF">SR882_01380</name>
</gene>
<dbReference type="InterPro" id="IPR013839">
    <property type="entry name" value="DNAligase_adenylation"/>
</dbReference>
<evidence type="ECO:0000256" key="1">
    <source>
        <dbReference type="ARBA" id="ARBA00004067"/>
    </source>
</evidence>
<dbReference type="InterPro" id="IPR001357">
    <property type="entry name" value="BRCT_dom"/>
</dbReference>
<evidence type="ECO:0000256" key="9">
    <source>
        <dbReference type="ARBA" id="ARBA00023204"/>
    </source>
</evidence>
<keyword evidence="9 11" id="KW-0234">DNA repair</keyword>
<dbReference type="Gene3D" id="1.10.287.610">
    <property type="entry name" value="Helix hairpin bin"/>
    <property type="match status" value="1"/>
</dbReference>
<dbReference type="InterPro" id="IPR004149">
    <property type="entry name" value="Znf_DNAligase_C4"/>
</dbReference>
<feature type="binding site" evidence="11">
    <location>
        <begin position="83"/>
        <end position="84"/>
    </location>
    <ligand>
        <name>NAD(+)</name>
        <dbReference type="ChEBI" id="CHEBI:57540"/>
    </ligand>
</feature>
<dbReference type="Pfam" id="PF14520">
    <property type="entry name" value="HHH_5"/>
    <property type="match status" value="1"/>
</dbReference>
<evidence type="ECO:0000313" key="15">
    <source>
        <dbReference type="Proteomes" id="UP001327459"/>
    </source>
</evidence>
<dbReference type="Gene3D" id="3.40.50.10190">
    <property type="entry name" value="BRCT domain"/>
    <property type="match status" value="1"/>
</dbReference>
<keyword evidence="5 11" id="KW-0227">DNA damage</keyword>
<feature type="binding site" evidence="11">
    <location>
        <position position="174"/>
    </location>
    <ligand>
        <name>NAD(+)</name>
        <dbReference type="ChEBI" id="CHEBI:57540"/>
    </ligand>
</feature>
<dbReference type="PANTHER" id="PTHR23389">
    <property type="entry name" value="CHROMOSOME TRANSMISSION FIDELITY FACTOR 18"/>
    <property type="match status" value="1"/>
</dbReference>
<dbReference type="InterPro" id="IPR013840">
    <property type="entry name" value="DNAligase_N"/>
</dbReference>
<dbReference type="SMART" id="SM00278">
    <property type="entry name" value="HhH1"/>
    <property type="match status" value="4"/>
</dbReference>
<evidence type="ECO:0000313" key="14">
    <source>
        <dbReference type="EMBL" id="WQH16579.1"/>
    </source>
</evidence>
<dbReference type="SMART" id="SM00532">
    <property type="entry name" value="LIGANc"/>
    <property type="match status" value="1"/>
</dbReference>
<feature type="binding site" evidence="11">
    <location>
        <position position="115"/>
    </location>
    <ligand>
        <name>NAD(+)</name>
        <dbReference type="ChEBI" id="CHEBI:57540"/>
    </ligand>
</feature>
<dbReference type="InterPro" id="IPR033136">
    <property type="entry name" value="DNA_ligase_CS"/>
</dbReference>
<dbReference type="PANTHER" id="PTHR23389:SF9">
    <property type="entry name" value="DNA LIGASE"/>
    <property type="match status" value="1"/>
</dbReference>
<evidence type="ECO:0000256" key="11">
    <source>
        <dbReference type="HAMAP-Rule" id="MF_01588"/>
    </source>
</evidence>
<feature type="active site" description="N6-AMP-lysine intermediate" evidence="11">
    <location>
        <position position="117"/>
    </location>
</feature>
<keyword evidence="4 11" id="KW-0479">Metal-binding</keyword>
<dbReference type="Gene3D" id="2.40.50.140">
    <property type="entry name" value="Nucleic acid-binding proteins"/>
    <property type="match status" value="1"/>
</dbReference>
<feature type="binding site" evidence="11">
    <location>
        <position position="412"/>
    </location>
    <ligand>
        <name>Zn(2+)</name>
        <dbReference type="ChEBI" id="CHEBI:29105"/>
    </ligand>
</feature>
<dbReference type="InterPro" id="IPR018239">
    <property type="entry name" value="DNA_ligase_AS"/>
</dbReference>
<evidence type="ECO:0000256" key="3">
    <source>
        <dbReference type="ARBA" id="ARBA00022705"/>
    </source>
</evidence>
<feature type="binding site" evidence="11">
    <location>
        <position position="291"/>
    </location>
    <ligand>
        <name>NAD(+)</name>
        <dbReference type="ChEBI" id="CHEBI:57540"/>
    </ligand>
</feature>
<feature type="binding site" evidence="11">
    <location>
        <position position="138"/>
    </location>
    <ligand>
        <name>NAD(+)</name>
        <dbReference type="ChEBI" id="CHEBI:57540"/>
    </ligand>
</feature>
<comment type="catalytic activity">
    <reaction evidence="10 11 12">
        <text>NAD(+) + (deoxyribonucleotide)n-3'-hydroxyl + 5'-phospho-(deoxyribonucleotide)m = (deoxyribonucleotide)n+m + AMP + beta-nicotinamide D-nucleotide.</text>
        <dbReference type="EC" id="6.5.1.2"/>
    </reaction>
</comment>
<dbReference type="HAMAP" id="MF_01588">
    <property type="entry name" value="DNA_ligase_A"/>
    <property type="match status" value="1"/>
</dbReference>
<comment type="similarity">
    <text evidence="11">Belongs to the NAD-dependent DNA ligase family. LigA subfamily.</text>
</comment>
<evidence type="ECO:0000256" key="5">
    <source>
        <dbReference type="ARBA" id="ARBA00022763"/>
    </source>
</evidence>
<dbReference type="SUPFAM" id="SSF50249">
    <property type="entry name" value="Nucleic acid-binding proteins"/>
    <property type="match status" value="1"/>
</dbReference>
<dbReference type="InterPro" id="IPR004150">
    <property type="entry name" value="NAD_DNA_ligase_OB"/>
</dbReference>
<proteinExistence type="inferred from homology"/>
<keyword evidence="15" id="KW-1185">Reference proteome</keyword>
<comment type="caution">
    <text evidence="11">Lacks conserved residue(s) required for the propagation of feature annotation.</text>
</comment>
<evidence type="ECO:0000256" key="6">
    <source>
        <dbReference type="ARBA" id="ARBA00022833"/>
    </source>
</evidence>
<dbReference type="Gene3D" id="1.10.150.20">
    <property type="entry name" value="5' to 3' exonuclease, C-terminal subdomain"/>
    <property type="match status" value="3"/>
</dbReference>
<feature type="domain" description="BRCT" evidence="13">
    <location>
        <begin position="667"/>
        <end position="744"/>
    </location>
</feature>
<dbReference type="InterPro" id="IPR012340">
    <property type="entry name" value="NA-bd_OB-fold"/>
</dbReference>
<comment type="cofactor">
    <cofactor evidence="11">
        <name>Mg(2+)</name>
        <dbReference type="ChEBI" id="CHEBI:18420"/>
    </cofactor>
    <cofactor evidence="11">
        <name>Mn(2+)</name>
        <dbReference type="ChEBI" id="CHEBI:29035"/>
    </cofactor>
</comment>
<accession>A0ABZ0YYY4</accession>
<keyword evidence="2 11" id="KW-0436">Ligase</keyword>
<evidence type="ECO:0000256" key="10">
    <source>
        <dbReference type="ARBA" id="ARBA00034005"/>
    </source>
</evidence>
<keyword evidence="3 11" id="KW-0235">DNA replication</keyword>
<keyword evidence="7 11" id="KW-0460">Magnesium</keyword>
<evidence type="ECO:0000256" key="12">
    <source>
        <dbReference type="RuleBase" id="RU000618"/>
    </source>
</evidence>
<dbReference type="Proteomes" id="UP001327459">
    <property type="component" value="Chromosome"/>
</dbReference>
<feature type="binding site" evidence="11">
    <location>
        <position position="433"/>
    </location>
    <ligand>
        <name>Zn(2+)</name>
        <dbReference type="ChEBI" id="CHEBI:29105"/>
    </ligand>
</feature>
<name>A0ABZ0YYY4_9GAMM</name>
<dbReference type="CDD" id="cd00114">
    <property type="entry name" value="LIGANc"/>
    <property type="match status" value="1"/>
</dbReference>
<dbReference type="Pfam" id="PF01653">
    <property type="entry name" value="DNA_ligase_aden"/>
    <property type="match status" value="1"/>
</dbReference>
<dbReference type="EMBL" id="CP140153">
    <property type="protein sequence ID" value="WQH16579.1"/>
    <property type="molecule type" value="Genomic_DNA"/>
</dbReference>
<evidence type="ECO:0000256" key="7">
    <source>
        <dbReference type="ARBA" id="ARBA00022842"/>
    </source>
</evidence>
<dbReference type="NCBIfam" id="TIGR00575">
    <property type="entry name" value="dnlj"/>
    <property type="match status" value="1"/>
</dbReference>
<dbReference type="PROSITE" id="PS01055">
    <property type="entry name" value="DNA_LIGASE_N1"/>
    <property type="match status" value="1"/>
</dbReference>
<evidence type="ECO:0000256" key="2">
    <source>
        <dbReference type="ARBA" id="ARBA00022598"/>
    </source>
</evidence>
<dbReference type="Pfam" id="PF12826">
    <property type="entry name" value="HHH_2"/>
    <property type="match status" value="2"/>
</dbReference>
<keyword evidence="11" id="KW-0464">Manganese</keyword>
<feature type="binding site" evidence="11">
    <location>
        <position position="409"/>
    </location>
    <ligand>
        <name>Zn(2+)</name>
        <dbReference type="ChEBI" id="CHEBI:29105"/>
    </ligand>
</feature>
<dbReference type="SUPFAM" id="SSF52113">
    <property type="entry name" value="BRCT domain"/>
    <property type="match status" value="1"/>
</dbReference>
<dbReference type="Gene3D" id="3.30.470.30">
    <property type="entry name" value="DNA ligase/mRNA capping enzyme"/>
    <property type="match status" value="1"/>
</dbReference>
<dbReference type="CDD" id="cd17748">
    <property type="entry name" value="BRCT_DNA_ligase_like"/>
    <property type="match status" value="1"/>
</dbReference>
<dbReference type="Pfam" id="PF00533">
    <property type="entry name" value="BRCT"/>
    <property type="match status" value="1"/>
</dbReference>
<comment type="function">
    <text evidence="1 11">DNA ligase that catalyzes the formation of phosphodiester linkages between 5'-phosphoryl and 3'-hydroxyl groups in double-stranded DNA using NAD as a coenzyme and as the energy source for the reaction. It is essential for DNA replication and repair of damaged DNA.</text>
</comment>
<reference evidence="14 15" key="1">
    <citation type="submission" date="2023-11" db="EMBL/GenBank/DDBJ databases">
        <title>MicrobeMod: A computational toolkit for identifying prokaryotic methylation and restriction-modification with nanopore sequencing.</title>
        <authorList>
            <person name="Crits-Christoph A."/>
            <person name="Kang S.C."/>
            <person name="Lee H."/>
            <person name="Ostrov N."/>
        </authorList>
    </citation>
    <scope>NUCLEOTIDE SEQUENCE [LARGE SCALE GENOMIC DNA]</scope>
    <source>
        <strain evidence="14 15">ATCC 49870</strain>
    </source>
</reference>
<dbReference type="EC" id="6.5.1.2" evidence="11 12"/>
<protein>
    <recommendedName>
        <fullName evidence="11 12">DNA ligase</fullName>
        <ecNumber evidence="11 12">6.5.1.2</ecNumber>
    </recommendedName>
    <alternativeName>
        <fullName evidence="11">Polydeoxyribonucleotide synthase [NAD(+)]</fullName>
    </alternativeName>
</protein>
<dbReference type="PIRSF" id="PIRSF001604">
    <property type="entry name" value="LigA"/>
    <property type="match status" value="1"/>
</dbReference>
<dbReference type="InterPro" id="IPR036420">
    <property type="entry name" value="BRCT_dom_sf"/>
</dbReference>
<dbReference type="PROSITE" id="PS01056">
    <property type="entry name" value="DNA_LIGASE_N2"/>
    <property type="match status" value="1"/>
</dbReference>
<keyword evidence="8 11" id="KW-0520">NAD</keyword>
<evidence type="ECO:0000256" key="4">
    <source>
        <dbReference type="ARBA" id="ARBA00022723"/>
    </source>
</evidence>
<dbReference type="Gene3D" id="6.20.10.30">
    <property type="match status" value="1"/>
</dbReference>
<dbReference type="Pfam" id="PF03120">
    <property type="entry name" value="OB_DNA_ligase"/>
    <property type="match status" value="1"/>
</dbReference>
<dbReference type="GO" id="GO:0003911">
    <property type="term" value="F:DNA ligase (NAD+) activity"/>
    <property type="evidence" value="ECO:0007669"/>
    <property type="project" value="UniProtKB-EC"/>
</dbReference>
<dbReference type="NCBIfam" id="NF005932">
    <property type="entry name" value="PRK07956.1"/>
    <property type="match status" value="1"/>
</dbReference>
<dbReference type="PROSITE" id="PS50172">
    <property type="entry name" value="BRCT"/>
    <property type="match status" value="1"/>
</dbReference>
<dbReference type="InterPro" id="IPR041663">
    <property type="entry name" value="DisA/LigA_HHH"/>
</dbReference>
<dbReference type="SUPFAM" id="SSF56091">
    <property type="entry name" value="DNA ligase/mRNA capping enzyme, catalytic domain"/>
    <property type="match status" value="1"/>
</dbReference>
<feature type="binding site" evidence="11">
    <location>
        <position position="315"/>
    </location>
    <ligand>
        <name>NAD(+)</name>
        <dbReference type="ChEBI" id="CHEBI:57540"/>
    </ligand>
</feature>
<feature type="binding site" evidence="11">
    <location>
        <begin position="34"/>
        <end position="38"/>
    </location>
    <ligand>
        <name>NAD(+)</name>
        <dbReference type="ChEBI" id="CHEBI:57540"/>
    </ligand>
</feature>
<dbReference type="Pfam" id="PF03119">
    <property type="entry name" value="DNA_ligase_ZBD"/>
    <property type="match status" value="1"/>
</dbReference>
<evidence type="ECO:0000259" key="13">
    <source>
        <dbReference type="PROSITE" id="PS50172"/>
    </source>
</evidence>
<organism evidence="14 15">
    <name type="scientific">Guyparkeria halophila</name>
    <dbReference type="NCBI Taxonomy" id="47960"/>
    <lineage>
        <taxon>Bacteria</taxon>
        <taxon>Pseudomonadati</taxon>
        <taxon>Pseudomonadota</taxon>
        <taxon>Gammaproteobacteria</taxon>
        <taxon>Chromatiales</taxon>
        <taxon>Thioalkalibacteraceae</taxon>
        <taxon>Guyparkeria</taxon>
    </lineage>
</organism>
<dbReference type="InterPro" id="IPR001679">
    <property type="entry name" value="DNA_ligase"/>
</dbReference>
<dbReference type="InterPro" id="IPR003583">
    <property type="entry name" value="Hlx-hairpin-Hlx_DNA-bd_motif"/>
</dbReference>
<dbReference type="SUPFAM" id="SSF47781">
    <property type="entry name" value="RuvA domain 2-like"/>
    <property type="match status" value="2"/>
</dbReference>
<sequence>MSEGDDRKRLAALRAEINQHNFRYYVLDRPTVPDAEYDALMRELEAIEAKHPDWITPDSPTQTVGAPPSHAFEAVEHRVPMLSLDNAFDADEFAAFDRRVRERLGRDRPVSYLAEPKFDGLAISLTYEGGVLAQAATRGDGRRGEDVTDNVRTIESVPFRIDLPADSRIEIRGEVVMTHASFAEINRRAERRGEKVFANPRNAAAGSLRQKDPKVTASRPLHFFAYGIGAAEGIEAPETQSGWLDWLERLGFAVAEHRDRVEGLDAARAFHESLGDQRAGLAFDIDGVVYKVDSLADQERLGFVARAPRWAIAWKFPAEEKITQLRDVEFQVGRTGALTPVARVEPVSVGGVTVANITLHNMDEIERKDVRIGDWVRVRRAGDVIPEIIEVLPEKRPDDARKIELPARCPECGSEVLRDEEQAVARCTGGLFCPAQRREAIRHFASRKAMDIDGLGEKWITLFLEREMVDHVDDLFHLDRDELVALPRMGAKSADNLLESLEKAKETTLDRFLFALGIPLVGSETAAELATHFRSLDALRRATFEDFIQQKGVTGIGPKRAETLQAWLARQPSDRTTALGEAFDQDRPAGVDEKTLARLQEAFPTLADMLRAAEHDQLQNETVTKVPGIGPEIATSIVAFFKQDHNNEVIDGLLEAGIHWPTPDAPAENAPLADKTFVITGTLPDMTRDEASARLAALGAKVTSSVSKKTTALVAGEAGGSKLAKAEKLGVPVLGAEAFARLLEDPATAPG</sequence>
<dbReference type="InterPro" id="IPR010994">
    <property type="entry name" value="RuvA_2-like"/>
</dbReference>
<keyword evidence="6 11" id="KW-0862">Zinc</keyword>
<dbReference type="RefSeq" id="WP_322521570.1">
    <property type="nucleotide sequence ID" value="NZ_CP140153.1"/>
</dbReference>
<evidence type="ECO:0000256" key="8">
    <source>
        <dbReference type="ARBA" id="ARBA00023027"/>
    </source>
</evidence>